<organism evidence="1 2">
    <name type="scientific">Meloidogyne enterolobii</name>
    <name type="common">Root-knot nematode worm</name>
    <name type="synonym">Meloidogyne mayaguensis</name>
    <dbReference type="NCBI Taxonomy" id="390850"/>
    <lineage>
        <taxon>Eukaryota</taxon>
        <taxon>Metazoa</taxon>
        <taxon>Ecdysozoa</taxon>
        <taxon>Nematoda</taxon>
        <taxon>Chromadorea</taxon>
        <taxon>Rhabditida</taxon>
        <taxon>Tylenchina</taxon>
        <taxon>Tylenchomorpha</taxon>
        <taxon>Tylenchoidea</taxon>
        <taxon>Meloidogynidae</taxon>
        <taxon>Meloidogyninae</taxon>
        <taxon>Meloidogyne</taxon>
    </lineage>
</organism>
<evidence type="ECO:0000313" key="2">
    <source>
        <dbReference type="Proteomes" id="UP000580250"/>
    </source>
</evidence>
<sequence>MSFDPARRALSNELLFAYSNFSPQKSAWSPLWFFEWDHSTRLTETNRMVYNLTRF</sequence>
<accession>A0A6V7WH40</accession>
<dbReference type="Proteomes" id="UP000580250">
    <property type="component" value="Unassembled WGS sequence"/>
</dbReference>
<dbReference type="AlphaFoldDB" id="A0A6V7WH40"/>
<gene>
    <name evidence="1" type="ORF">MENT_LOCUS38798</name>
</gene>
<protein>
    <submittedName>
        <fullName evidence="1">Uncharacterized protein</fullName>
    </submittedName>
</protein>
<proteinExistence type="predicted"/>
<dbReference type="EMBL" id="CAJEWN010000582">
    <property type="protein sequence ID" value="CAD2186313.1"/>
    <property type="molecule type" value="Genomic_DNA"/>
</dbReference>
<reference evidence="1 2" key="1">
    <citation type="submission" date="2020-08" db="EMBL/GenBank/DDBJ databases">
        <authorList>
            <person name="Koutsovoulos G."/>
            <person name="Danchin GJ E."/>
        </authorList>
    </citation>
    <scope>NUCLEOTIDE SEQUENCE [LARGE SCALE GENOMIC DNA]</scope>
</reference>
<comment type="caution">
    <text evidence="1">The sequence shown here is derived from an EMBL/GenBank/DDBJ whole genome shotgun (WGS) entry which is preliminary data.</text>
</comment>
<evidence type="ECO:0000313" key="1">
    <source>
        <dbReference type="EMBL" id="CAD2186313.1"/>
    </source>
</evidence>
<name>A0A6V7WH40_MELEN</name>